<dbReference type="InterPro" id="IPR011009">
    <property type="entry name" value="Kinase-like_dom_sf"/>
</dbReference>
<evidence type="ECO:0000259" key="5">
    <source>
        <dbReference type="PROSITE" id="PS50011"/>
    </source>
</evidence>
<comment type="caution">
    <text evidence="6">The sequence shown here is derived from an EMBL/GenBank/DDBJ whole genome shotgun (WGS) entry which is preliminary data.</text>
</comment>
<organism evidence="6 7">
    <name type="scientific">Candida parapsilosis</name>
    <name type="common">Yeast</name>
    <dbReference type="NCBI Taxonomy" id="5480"/>
    <lineage>
        <taxon>Eukaryota</taxon>
        <taxon>Fungi</taxon>
        <taxon>Dikarya</taxon>
        <taxon>Ascomycota</taxon>
        <taxon>Saccharomycotina</taxon>
        <taxon>Pichiomycetes</taxon>
        <taxon>Debaryomycetaceae</taxon>
        <taxon>Candida/Lodderomyces clade</taxon>
        <taxon>Candida</taxon>
    </lineage>
</organism>
<keyword evidence="6" id="KW-0418">Kinase</keyword>
<feature type="compositionally biased region" description="Low complexity" evidence="4">
    <location>
        <begin position="909"/>
        <end position="924"/>
    </location>
</feature>
<dbReference type="AlphaFoldDB" id="A0A8X7TEX0"/>
<dbReference type="GO" id="GO:0005524">
    <property type="term" value="F:ATP binding"/>
    <property type="evidence" value="ECO:0007669"/>
    <property type="project" value="UniProtKB-UniRule"/>
</dbReference>
<dbReference type="SMART" id="SM00220">
    <property type="entry name" value="S_TKc"/>
    <property type="match status" value="1"/>
</dbReference>
<dbReference type="PROSITE" id="PS50011">
    <property type="entry name" value="PROTEIN_KINASE_DOM"/>
    <property type="match status" value="1"/>
</dbReference>
<feature type="compositionally biased region" description="Basic and acidic residues" evidence="4">
    <location>
        <begin position="118"/>
        <end position="136"/>
    </location>
</feature>
<dbReference type="PROSITE" id="PS00107">
    <property type="entry name" value="PROTEIN_KINASE_ATP"/>
    <property type="match status" value="1"/>
</dbReference>
<dbReference type="Pfam" id="PF00069">
    <property type="entry name" value="Pkinase"/>
    <property type="match status" value="2"/>
</dbReference>
<name>A0A8X7TEX0_CANPA</name>
<protein>
    <submittedName>
        <fullName evidence="6">Protein kinase domain family protein</fullName>
    </submittedName>
</protein>
<evidence type="ECO:0000256" key="4">
    <source>
        <dbReference type="SAM" id="MobiDB-lite"/>
    </source>
</evidence>
<dbReference type="PANTHER" id="PTHR24347">
    <property type="entry name" value="SERINE/THREONINE-PROTEIN KINASE"/>
    <property type="match status" value="1"/>
</dbReference>
<dbReference type="SUPFAM" id="SSF56112">
    <property type="entry name" value="Protein kinase-like (PK-like)"/>
    <property type="match status" value="1"/>
</dbReference>
<gene>
    <name evidence="6" type="ORF">FOB60_001123</name>
</gene>
<reference evidence="6" key="1">
    <citation type="submission" date="2020-03" db="EMBL/GenBank/DDBJ databases">
        <title>FDA dAtabase for Regulatory Grade micrObial Sequences (FDA-ARGOS): Supporting development and validation of Infectious Disease Dx tests.</title>
        <authorList>
            <person name="Campos J."/>
            <person name="Goldberg B."/>
            <person name="Tallon L."/>
            <person name="Sadzewicz L."/>
            <person name="Vavikolanu K."/>
            <person name="Mehta A."/>
            <person name="Aluvathingal J."/>
            <person name="Nadendla S."/>
            <person name="Nandy P."/>
            <person name="Geyer C."/>
            <person name="Yan Y."/>
            <person name="Sichtig H."/>
        </authorList>
    </citation>
    <scope>NUCLEOTIDE SEQUENCE [LARGE SCALE GENOMIC DNA]</scope>
    <source>
        <strain evidence="6">FDAARGOS_652</strain>
    </source>
</reference>
<feature type="region of interest" description="Disordered" evidence="4">
    <location>
        <begin position="310"/>
        <end position="358"/>
    </location>
</feature>
<dbReference type="GO" id="GO:0030447">
    <property type="term" value="P:filamentous growth"/>
    <property type="evidence" value="ECO:0007669"/>
    <property type="project" value="UniProtKB-ARBA"/>
</dbReference>
<dbReference type="Gene3D" id="1.10.510.10">
    <property type="entry name" value="Transferase(Phosphotransferase) domain 1"/>
    <property type="match status" value="2"/>
</dbReference>
<feature type="compositionally biased region" description="Basic residues" evidence="4">
    <location>
        <begin position="676"/>
        <end position="689"/>
    </location>
</feature>
<dbReference type="InterPro" id="IPR008271">
    <property type="entry name" value="Ser/Thr_kinase_AS"/>
</dbReference>
<dbReference type="Proteomes" id="UP000590412">
    <property type="component" value="Unassembled WGS sequence"/>
</dbReference>
<feature type="domain" description="Protein kinase" evidence="5">
    <location>
        <begin position="475"/>
        <end position="1015"/>
    </location>
</feature>
<dbReference type="CDD" id="cd00180">
    <property type="entry name" value="PKc"/>
    <property type="match status" value="1"/>
</dbReference>
<evidence type="ECO:0000256" key="1">
    <source>
        <dbReference type="ARBA" id="ARBA00022741"/>
    </source>
</evidence>
<feature type="region of interest" description="Disordered" evidence="4">
    <location>
        <begin position="909"/>
        <end position="948"/>
    </location>
</feature>
<feature type="region of interest" description="Disordered" evidence="4">
    <location>
        <begin position="810"/>
        <end position="829"/>
    </location>
</feature>
<dbReference type="InterPro" id="IPR000719">
    <property type="entry name" value="Prot_kinase_dom"/>
</dbReference>
<feature type="region of interest" description="Disordered" evidence="4">
    <location>
        <begin position="1"/>
        <end position="88"/>
    </location>
</feature>
<sequence length="1032" mass="115669">MEIPLKSQPKVSTVNLLDESKFQIDNNNNNTSDQSGNHRDPSQVALEGSQPQQHEDDHYHHHHHHQQQQQQQQQQQPHPHQRHAHKSGLEFSKARHASVAGPFGKQEIAAATPTTGFRKSEYRRSRGFSETEKNNFDSETGQRIYRDGTIRPQLIKQGSTEFQGEDDGNDDSSNGGGGGNKLHARSHDSTVDAMSYTRGLEDEYIPGLDFSEMVYRWNNTSDLDLTRTRTTNSTMSAYTTQSNTPRSHNASYLDLNLLHAQVAPQPIRHNSQIPSKLSYSKLHDYMKMKRPEGQSTGSKDTEVLKLKQLAEQVETPSHSPKRETSGTGLQMRKSKKQKPASAASDSQPGSGGDVDFETILNSLPPNFNDLPYSQRKKVVRNFSDSVDYSQFSLFAKNYLNGGGPFGSLGSSGKTPKSDGGFGSNDNSFTRKQRVGSVNTLAGRLLARTSTTDIKKMQEMNQKYNVDERGAIVMDHELGKCIGYGAWGTIRECVDKKGNIRAMKIVKSTRDFDFSCPGSRRNSRVEMSSVATNPKVLEVFKKEISIWKQLNHENILPLIDHFETEDTIFCLMDRIEGGTLFDVVTMWGQFNSGLHSQSGPVNFQIEKQRKRLNEIIDYSKQIVTALLYMHEEKGIVHGDIKLENVLVRRDTDDHCKMILCDFGMARIYSMRISRKNSMKRPFKMTSRRRSPPPPTSSPQLLSPKDDYDDTDTLMIRSKSSNTENRKPYPGGGDGANAKTLDHLINDDSQIGVSNFFKTHGPSIQSVHLTPVSSEGISPTTSDHKLNHSARNTSTNDYFEFSKKWLSSNNGNGTTNNGVNGGVDSDLPHSHIGSLPYASPELLQPSPPPLGPSADVWALGVLMYAMCVGKLPFQHQYEPRLRAMITAGKYNKAELRKACLIEWVLKEENSKSNSAGESSSGKSSGESLDRIDEEKGGGKEESEEESIPAALMMQSPSMVDLKRQEELSKLRDDWKLYKSSDKFPEFTKIYDTIVGCLETNITKRWDTQMIYDNLSRVKERELSAHFKNEHILGN</sequence>
<dbReference type="GO" id="GO:0004672">
    <property type="term" value="F:protein kinase activity"/>
    <property type="evidence" value="ECO:0007669"/>
    <property type="project" value="InterPro"/>
</dbReference>
<feature type="compositionally biased region" description="Low complexity" evidence="4">
    <location>
        <begin position="67"/>
        <end position="78"/>
    </location>
</feature>
<evidence type="ECO:0000256" key="3">
    <source>
        <dbReference type="PROSITE-ProRule" id="PRU10141"/>
    </source>
</evidence>
<evidence type="ECO:0000256" key="2">
    <source>
        <dbReference type="ARBA" id="ARBA00022840"/>
    </source>
</evidence>
<feature type="compositionally biased region" description="Basic and acidic residues" evidence="4">
    <location>
        <begin position="925"/>
        <end position="938"/>
    </location>
</feature>
<dbReference type="EMBL" id="JABWAB010000001">
    <property type="protein sequence ID" value="KAF6059541.1"/>
    <property type="molecule type" value="Genomic_DNA"/>
</dbReference>
<keyword evidence="6" id="KW-0808">Transferase</keyword>
<dbReference type="Gene3D" id="3.30.200.20">
    <property type="entry name" value="Phosphorylase Kinase, domain 1"/>
    <property type="match status" value="1"/>
</dbReference>
<evidence type="ECO:0000313" key="6">
    <source>
        <dbReference type="EMBL" id="KAF6059541.1"/>
    </source>
</evidence>
<feature type="compositionally biased region" description="Low complexity" evidence="4">
    <location>
        <begin position="339"/>
        <end position="348"/>
    </location>
</feature>
<feature type="region of interest" description="Disordered" evidence="4">
    <location>
        <begin position="409"/>
        <end position="429"/>
    </location>
</feature>
<feature type="region of interest" description="Disordered" evidence="4">
    <location>
        <begin position="101"/>
        <end position="190"/>
    </location>
</feature>
<feature type="region of interest" description="Disordered" evidence="4">
    <location>
        <begin position="676"/>
        <end position="738"/>
    </location>
</feature>
<keyword evidence="2 3" id="KW-0067">ATP-binding</keyword>
<dbReference type="PROSITE" id="PS00108">
    <property type="entry name" value="PROTEIN_KINASE_ST"/>
    <property type="match status" value="1"/>
</dbReference>
<feature type="binding site" evidence="3">
    <location>
        <position position="503"/>
    </location>
    <ligand>
        <name>ATP</name>
        <dbReference type="ChEBI" id="CHEBI:30616"/>
    </ligand>
</feature>
<proteinExistence type="predicted"/>
<dbReference type="InterPro" id="IPR017441">
    <property type="entry name" value="Protein_kinase_ATP_BS"/>
</dbReference>
<accession>A0A8X7TEX0</accession>
<keyword evidence="1 3" id="KW-0547">Nucleotide-binding</keyword>
<evidence type="ECO:0000313" key="7">
    <source>
        <dbReference type="Proteomes" id="UP000590412"/>
    </source>
</evidence>